<dbReference type="Gene3D" id="3.40.50.300">
    <property type="entry name" value="P-loop containing nucleotide triphosphate hydrolases"/>
    <property type="match status" value="2"/>
</dbReference>
<comment type="similarity">
    <text evidence="1">Belongs to the TRAFAC class TrmE-Era-EngA-EngB-Septin-like GTPase superfamily. AIG1/Toc34/Toc159-like paraseptin GTPase family. IAN subfamily.</text>
</comment>
<dbReference type="Ensembl" id="ENSNMLT00000040310.1">
    <property type="protein sequence ID" value="ENSNMLP00000036171.1"/>
    <property type="gene ID" value="ENSNMLG00000022466.1"/>
</dbReference>
<dbReference type="GO" id="GO:0005525">
    <property type="term" value="F:GTP binding"/>
    <property type="evidence" value="ECO:0007669"/>
    <property type="project" value="UniProtKB-KW"/>
</dbReference>
<evidence type="ECO:0000256" key="2">
    <source>
        <dbReference type="ARBA" id="ARBA00022741"/>
    </source>
</evidence>
<proteinExistence type="inferred from homology"/>
<keyword evidence="3" id="KW-0342">GTP-binding</keyword>
<sequence length="198" mass="22150">MRIADWARENNALRALLQKCGNRCHVVDNRYWGDQEIYRNNQNQVRDLLNTIDLAVAANSGKTDTRRIVFLGKTGSGKSSLANMIFRDDHVFTVNHSPNSGTSVCKSVTRKVHGRVLTLIDTPGLFDTDPNSSAFSSEIMHLLEECAPGPHAFLLVLKVEKYTAQEQAVVHLILKYFSPKALRYTTVVFTHGDNLPPV</sequence>
<dbReference type="Pfam" id="PF04548">
    <property type="entry name" value="AIG1"/>
    <property type="match status" value="1"/>
</dbReference>
<reference evidence="5" key="1">
    <citation type="submission" date="2025-08" db="UniProtKB">
        <authorList>
            <consortium name="Ensembl"/>
        </authorList>
    </citation>
    <scope>IDENTIFICATION</scope>
</reference>
<keyword evidence="2" id="KW-0547">Nucleotide-binding</keyword>
<keyword evidence="6" id="KW-1185">Reference proteome</keyword>
<evidence type="ECO:0000313" key="5">
    <source>
        <dbReference type="Ensembl" id="ENSNMLP00000036171.1"/>
    </source>
</evidence>
<reference evidence="5" key="2">
    <citation type="submission" date="2025-09" db="UniProtKB">
        <authorList>
            <consortium name="Ensembl"/>
        </authorList>
    </citation>
    <scope>IDENTIFICATION</scope>
</reference>
<accession>A0A8C6UGW4</accession>
<dbReference type="Proteomes" id="UP000694523">
    <property type="component" value="Unplaced"/>
</dbReference>
<dbReference type="PANTHER" id="PTHR10903:SF62">
    <property type="entry name" value="GTPASE IMAP FAMILY MEMBER 4-LIKE-RELATED"/>
    <property type="match status" value="1"/>
</dbReference>
<evidence type="ECO:0000256" key="1">
    <source>
        <dbReference type="ARBA" id="ARBA00008535"/>
    </source>
</evidence>
<dbReference type="SUPFAM" id="SSF52540">
    <property type="entry name" value="P-loop containing nucleoside triphosphate hydrolases"/>
    <property type="match status" value="1"/>
</dbReference>
<dbReference type="InterPro" id="IPR006703">
    <property type="entry name" value="G_AIG1"/>
</dbReference>
<feature type="domain" description="AIG1-type G" evidence="4">
    <location>
        <begin position="63"/>
        <end position="198"/>
    </location>
</feature>
<evidence type="ECO:0000259" key="4">
    <source>
        <dbReference type="PROSITE" id="PS51720"/>
    </source>
</evidence>
<dbReference type="PANTHER" id="PTHR10903">
    <property type="entry name" value="GTPASE, IMAP FAMILY MEMBER-RELATED"/>
    <property type="match status" value="1"/>
</dbReference>
<dbReference type="InterPro" id="IPR045058">
    <property type="entry name" value="GIMA/IAN/Toc"/>
</dbReference>
<dbReference type="PROSITE" id="PS51720">
    <property type="entry name" value="G_AIG1"/>
    <property type="match status" value="1"/>
</dbReference>
<organism evidence="5 6">
    <name type="scientific">Neogobius melanostomus</name>
    <name type="common">round goby</name>
    <dbReference type="NCBI Taxonomy" id="47308"/>
    <lineage>
        <taxon>Eukaryota</taxon>
        <taxon>Metazoa</taxon>
        <taxon>Chordata</taxon>
        <taxon>Craniata</taxon>
        <taxon>Vertebrata</taxon>
        <taxon>Euteleostomi</taxon>
        <taxon>Actinopterygii</taxon>
        <taxon>Neopterygii</taxon>
        <taxon>Teleostei</taxon>
        <taxon>Neoteleostei</taxon>
        <taxon>Acanthomorphata</taxon>
        <taxon>Gobiaria</taxon>
        <taxon>Gobiiformes</taxon>
        <taxon>Gobioidei</taxon>
        <taxon>Gobiidae</taxon>
        <taxon>Benthophilinae</taxon>
        <taxon>Neogobiini</taxon>
        <taxon>Neogobius</taxon>
    </lineage>
</organism>
<evidence type="ECO:0000313" key="6">
    <source>
        <dbReference type="Proteomes" id="UP000694523"/>
    </source>
</evidence>
<dbReference type="InterPro" id="IPR027417">
    <property type="entry name" value="P-loop_NTPase"/>
</dbReference>
<dbReference type="AlphaFoldDB" id="A0A8C6UGW4"/>
<evidence type="ECO:0000256" key="3">
    <source>
        <dbReference type="ARBA" id="ARBA00023134"/>
    </source>
</evidence>
<protein>
    <recommendedName>
        <fullName evidence="4">AIG1-type G domain-containing protein</fullName>
    </recommendedName>
</protein>
<name>A0A8C6UGW4_9GOBI</name>